<proteinExistence type="predicted"/>
<keyword evidence="2" id="KW-1185">Reference proteome</keyword>
<organism evidence="1 2">
    <name type="scientific">Caballeronia jiangsuensis</name>
    <dbReference type="NCBI Taxonomy" id="1458357"/>
    <lineage>
        <taxon>Bacteria</taxon>
        <taxon>Pseudomonadati</taxon>
        <taxon>Pseudomonadota</taxon>
        <taxon>Betaproteobacteria</taxon>
        <taxon>Burkholderiales</taxon>
        <taxon>Burkholderiaceae</taxon>
        <taxon>Caballeronia</taxon>
    </lineage>
</organism>
<protein>
    <submittedName>
        <fullName evidence="1">Uncharacterized protein</fullName>
    </submittedName>
</protein>
<dbReference type="Proteomes" id="UP001629462">
    <property type="component" value="Unassembled WGS sequence"/>
</dbReference>
<dbReference type="RefSeq" id="WP_250484547.1">
    <property type="nucleotide sequence ID" value="NZ_JAQQDB010000003.1"/>
</dbReference>
<name>A0ABW9CFA4_9BURK</name>
<evidence type="ECO:0000313" key="1">
    <source>
        <dbReference type="EMBL" id="MFM0516725.1"/>
    </source>
</evidence>
<dbReference type="EMBL" id="JAQQDB010000003">
    <property type="protein sequence ID" value="MFM0516725.1"/>
    <property type="molecule type" value="Genomic_DNA"/>
</dbReference>
<gene>
    <name evidence="1" type="ORF">PQR08_04755</name>
</gene>
<reference evidence="1 2" key="1">
    <citation type="journal article" date="2024" name="Chem. Sci.">
        <title>Discovery of megapolipeptins by genome mining of a Burkholderiales bacteria collection.</title>
        <authorList>
            <person name="Paulo B.S."/>
            <person name="Recchia M.J.J."/>
            <person name="Lee S."/>
            <person name="Fergusson C.H."/>
            <person name="Romanowski S.B."/>
            <person name="Hernandez A."/>
            <person name="Krull N."/>
            <person name="Liu D.Y."/>
            <person name="Cavanagh H."/>
            <person name="Bos A."/>
            <person name="Gray C.A."/>
            <person name="Murphy B.T."/>
            <person name="Linington R.G."/>
            <person name="Eustaquio A.S."/>
        </authorList>
    </citation>
    <scope>NUCLEOTIDE SEQUENCE [LARGE SCALE GENOMIC DNA]</scope>
    <source>
        <strain evidence="1 2">RL17-374-BIF-D</strain>
    </source>
</reference>
<sequence length="59" mass="6868">MITLRGARAFGTLFRDQSQYKKRRNAYWENQESSNEHNNLRFKEASSLSSVMTSIVAKI</sequence>
<comment type="caution">
    <text evidence="1">The sequence shown here is derived from an EMBL/GenBank/DDBJ whole genome shotgun (WGS) entry which is preliminary data.</text>
</comment>
<accession>A0ABW9CFA4</accession>
<evidence type="ECO:0000313" key="2">
    <source>
        <dbReference type="Proteomes" id="UP001629462"/>
    </source>
</evidence>